<feature type="region of interest" description="Disordered" evidence="1">
    <location>
        <begin position="106"/>
        <end position="133"/>
    </location>
</feature>
<evidence type="ECO:0000256" key="1">
    <source>
        <dbReference type="SAM" id="MobiDB-lite"/>
    </source>
</evidence>
<keyword evidence="3" id="KW-1185">Reference proteome</keyword>
<reference evidence="2 3" key="1">
    <citation type="submission" date="2024-09" db="EMBL/GenBank/DDBJ databases">
        <title>Chromosome-scale assembly of Riccia sorocarpa.</title>
        <authorList>
            <person name="Paukszto L."/>
        </authorList>
    </citation>
    <scope>NUCLEOTIDE SEQUENCE [LARGE SCALE GENOMIC DNA]</scope>
    <source>
        <strain evidence="2">LP-2024</strain>
        <tissue evidence="2">Aerial parts of the thallus</tissue>
    </source>
</reference>
<evidence type="ECO:0000313" key="2">
    <source>
        <dbReference type="EMBL" id="KAL3683904.1"/>
    </source>
</evidence>
<evidence type="ECO:0000313" key="3">
    <source>
        <dbReference type="Proteomes" id="UP001633002"/>
    </source>
</evidence>
<organism evidence="2 3">
    <name type="scientific">Riccia sorocarpa</name>
    <dbReference type="NCBI Taxonomy" id="122646"/>
    <lineage>
        <taxon>Eukaryota</taxon>
        <taxon>Viridiplantae</taxon>
        <taxon>Streptophyta</taxon>
        <taxon>Embryophyta</taxon>
        <taxon>Marchantiophyta</taxon>
        <taxon>Marchantiopsida</taxon>
        <taxon>Marchantiidae</taxon>
        <taxon>Marchantiales</taxon>
        <taxon>Ricciaceae</taxon>
        <taxon>Riccia</taxon>
    </lineage>
</organism>
<feature type="region of interest" description="Disordered" evidence="1">
    <location>
        <begin position="275"/>
        <end position="311"/>
    </location>
</feature>
<gene>
    <name evidence="2" type="ORF">R1sor_001926</name>
</gene>
<dbReference type="AlphaFoldDB" id="A0ABD3H1C2"/>
<dbReference type="Proteomes" id="UP001633002">
    <property type="component" value="Unassembled WGS sequence"/>
</dbReference>
<feature type="compositionally biased region" description="Basic and acidic residues" evidence="1">
    <location>
        <begin position="122"/>
        <end position="133"/>
    </location>
</feature>
<proteinExistence type="predicted"/>
<feature type="compositionally biased region" description="Polar residues" evidence="1">
    <location>
        <begin position="300"/>
        <end position="311"/>
    </location>
</feature>
<dbReference type="PANTHER" id="PTHR13359:SF2">
    <property type="entry name" value="LARGE RIBOSOMAL SUBUNIT PROTEIN ML40"/>
    <property type="match status" value="1"/>
</dbReference>
<comment type="caution">
    <text evidence="2">The sequence shown here is derived from an EMBL/GenBank/DDBJ whole genome shotgun (WGS) entry which is preliminary data.</text>
</comment>
<dbReference type="InterPro" id="IPR039145">
    <property type="entry name" value="Ribosomal_mL40_metazoa/plant"/>
</dbReference>
<protein>
    <submittedName>
        <fullName evidence="2">Uncharacterized protein</fullName>
    </submittedName>
</protein>
<dbReference type="PANTHER" id="PTHR13359">
    <property type="entry name" value="39S RIBOSOMAL PROTEIN L40, MITOCHONDRIAL"/>
    <property type="match status" value="1"/>
</dbReference>
<sequence length="311" mass="34836">MTLFVILRVNRHLRMAYLQFLEPHCAKQSELTLLAKERRTIIPFDEQLIKIDVMASKIAPAARFLRIASSGAVRGHGRIFQGAFRDENLWDFEQWRSFAAAATEQKAATPNAARASKAKQAGKSEAKDSKKEQRERFNDLLDACLNAPSPVRALKEKDRIRLAEMEKLGVITKEREREIEQEKAREKAAKSAAKKAAKGKLTEEKEDAAGVVEIESSVLLTAEEGKRLAKEHSRATLREDRERAKGESVRLQLKKEALAALPPHLREAAMVPDLTPFPRTRIPASLTPPIGGYIEDRAKQASQSVTVKKSR</sequence>
<name>A0ABD3H1C2_9MARC</name>
<accession>A0ABD3H1C2</accession>
<feature type="region of interest" description="Disordered" evidence="1">
    <location>
        <begin position="225"/>
        <end position="248"/>
    </location>
</feature>
<dbReference type="EMBL" id="JBJQOH010000006">
    <property type="protein sequence ID" value="KAL3683904.1"/>
    <property type="molecule type" value="Genomic_DNA"/>
</dbReference>